<reference evidence="4" key="1">
    <citation type="submission" date="2021-05" db="EMBL/GenBank/DDBJ databases">
        <authorList>
            <person name="Stam R."/>
        </authorList>
    </citation>
    <scope>NUCLEOTIDE SEQUENCE</scope>
    <source>
        <strain evidence="4">CS162</strain>
    </source>
</reference>
<dbReference type="SUPFAM" id="SSF81901">
    <property type="entry name" value="HCP-like"/>
    <property type="match status" value="1"/>
</dbReference>
<name>A0A8J2ICP7_9PLEO</name>
<dbReference type="SMART" id="SM00356">
    <property type="entry name" value="ZnF_C3H1"/>
    <property type="match status" value="4"/>
</dbReference>
<evidence type="ECO:0000256" key="1">
    <source>
        <dbReference type="PROSITE-ProRule" id="PRU00723"/>
    </source>
</evidence>
<dbReference type="InterPro" id="IPR000571">
    <property type="entry name" value="Znf_CCCH"/>
</dbReference>
<dbReference type="PANTHER" id="PTHR43628">
    <property type="entry name" value="ACTIVATOR OF C KINASE PROTEIN 1-RELATED"/>
    <property type="match status" value="1"/>
</dbReference>
<protein>
    <recommendedName>
        <fullName evidence="3">C3H1-type domain-containing protein</fullName>
    </recommendedName>
</protein>
<dbReference type="GeneID" id="67019157"/>
<dbReference type="PROSITE" id="PS50103">
    <property type="entry name" value="ZF_C3H1"/>
    <property type="match status" value="3"/>
</dbReference>
<feature type="region of interest" description="Disordered" evidence="2">
    <location>
        <begin position="44"/>
        <end position="63"/>
    </location>
</feature>
<dbReference type="Gene3D" id="4.10.1000.10">
    <property type="entry name" value="Zinc finger, CCCH-type"/>
    <property type="match status" value="2"/>
</dbReference>
<keyword evidence="1" id="KW-0863">Zinc-finger</keyword>
<feature type="zinc finger region" description="C3H1-type" evidence="1">
    <location>
        <begin position="257"/>
        <end position="280"/>
    </location>
</feature>
<proteinExistence type="predicted"/>
<accession>A0A8J2ICP7</accession>
<dbReference type="InterPro" id="IPR052945">
    <property type="entry name" value="Mitotic_Regulator"/>
</dbReference>
<keyword evidence="1" id="KW-0479">Metal-binding</keyword>
<dbReference type="GO" id="GO:0008270">
    <property type="term" value="F:zinc ion binding"/>
    <property type="evidence" value="ECO:0007669"/>
    <property type="project" value="UniProtKB-KW"/>
</dbReference>
<feature type="zinc finger region" description="C3H1-type" evidence="1">
    <location>
        <begin position="202"/>
        <end position="228"/>
    </location>
</feature>
<evidence type="ECO:0000313" key="4">
    <source>
        <dbReference type="EMBL" id="CAG5170450.1"/>
    </source>
</evidence>
<dbReference type="Pfam" id="PF08238">
    <property type="entry name" value="Sel1"/>
    <property type="match status" value="3"/>
</dbReference>
<comment type="caution">
    <text evidence="4">The sequence shown here is derived from an EMBL/GenBank/DDBJ whole genome shotgun (WGS) entry which is preliminary data.</text>
</comment>
<feature type="domain" description="C3H1-type" evidence="3">
    <location>
        <begin position="202"/>
        <end position="228"/>
    </location>
</feature>
<feature type="compositionally biased region" description="Low complexity" evidence="2">
    <location>
        <begin position="291"/>
        <end position="305"/>
    </location>
</feature>
<dbReference type="GO" id="GO:0010972">
    <property type="term" value="P:negative regulation of G2/M transition of mitotic cell cycle"/>
    <property type="evidence" value="ECO:0007669"/>
    <property type="project" value="TreeGrafter"/>
</dbReference>
<dbReference type="AlphaFoldDB" id="A0A8J2ICP7"/>
<evidence type="ECO:0000256" key="2">
    <source>
        <dbReference type="SAM" id="MobiDB-lite"/>
    </source>
</evidence>
<keyword evidence="1" id="KW-0862">Zinc</keyword>
<dbReference type="SMART" id="SM00671">
    <property type="entry name" value="SEL1"/>
    <property type="match status" value="3"/>
</dbReference>
<dbReference type="RefSeq" id="XP_043170748.1">
    <property type="nucleotide sequence ID" value="XM_043314813.1"/>
</dbReference>
<dbReference type="Proteomes" id="UP000676310">
    <property type="component" value="Unassembled WGS sequence"/>
</dbReference>
<feature type="region of interest" description="Disordered" evidence="2">
    <location>
        <begin position="404"/>
        <end position="547"/>
    </location>
</feature>
<evidence type="ECO:0000259" key="3">
    <source>
        <dbReference type="PROSITE" id="PS50103"/>
    </source>
</evidence>
<dbReference type="PANTHER" id="PTHR43628:SF1">
    <property type="entry name" value="CHITIN SYNTHASE REGULATORY FACTOR 2-RELATED"/>
    <property type="match status" value="1"/>
</dbReference>
<feature type="region of interest" description="Disordered" evidence="2">
    <location>
        <begin position="377"/>
        <end position="396"/>
    </location>
</feature>
<feature type="domain" description="C3H1-type" evidence="3">
    <location>
        <begin position="257"/>
        <end position="280"/>
    </location>
</feature>
<gene>
    <name evidence="4" type="ORF">ALTATR162_LOCUS7185</name>
</gene>
<feature type="compositionally biased region" description="Basic and acidic residues" evidence="2">
    <location>
        <begin position="454"/>
        <end position="463"/>
    </location>
</feature>
<feature type="compositionally biased region" description="Polar residues" evidence="2">
    <location>
        <begin position="443"/>
        <end position="453"/>
    </location>
</feature>
<dbReference type="FunFam" id="1.25.40.10:FF:001244">
    <property type="entry name" value="HCP-like protein"/>
    <property type="match status" value="1"/>
</dbReference>
<dbReference type="EMBL" id="CAJRGZ010000022">
    <property type="protein sequence ID" value="CAG5170450.1"/>
    <property type="molecule type" value="Genomic_DNA"/>
</dbReference>
<feature type="zinc finger region" description="C3H1-type" evidence="1">
    <location>
        <begin position="173"/>
        <end position="201"/>
    </location>
</feature>
<organism evidence="4 5">
    <name type="scientific">Alternaria atra</name>
    <dbReference type="NCBI Taxonomy" id="119953"/>
    <lineage>
        <taxon>Eukaryota</taxon>
        <taxon>Fungi</taxon>
        <taxon>Dikarya</taxon>
        <taxon>Ascomycota</taxon>
        <taxon>Pezizomycotina</taxon>
        <taxon>Dothideomycetes</taxon>
        <taxon>Pleosporomycetidae</taxon>
        <taxon>Pleosporales</taxon>
        <taxon>Pleosporineae</taxon>
        <taxon>Pleosporaceae</taxon>
        <taxon>Alternaria</taxon>
        <taxon>Alternaria sect. Ulocladioides</taxon>
    </lineage>
</organism>
<feature type="compositionally biased region" description="Polar residues" evidence="2">
    <location>
        <begin position="324"/>
        <end position="334"/>
    </location>
</feature>
<dbReference type="OrthoDB" id="2148946at2759"/>
<dbReference type="InterPro" id="IPR006597">
    <property type="entry name" value="Sel1-like"/>
</dbReference>
<feature type="region of interest" description="Disordered" evidence="2">
    <location>
        <begin position="124"/>
        <end position="146"/>
    </location>
</feature>
<dbReference type="Gene3D" id="1.25.40.10">
    <property type="entry name" value="Tetratricopeptide repeat domain"/>
    <property type="match status" value="1"/>
</dbReference>
<evidence type="ECO:0000313" key="5">
    <source>
        <dbReference type="Proteomes" id="UP000676310"/>
    </source>
</evidence>
<feature type="region of interest" description="Disordered" evidence="2">
    <location>
        <begin position="284"/>
        <end position="334"/>
    </location>
</feature>
<feature type="domain" description="C3H1-type" evidence="3">
    <location>
        <begin position="173"/>
        <end position="201"/>
    </location>
</feature>
<feature type="compositionally biased region" description="Low complexity" evidence="2">
    <location>
        <begin position="45"/>
        <end position="58"/>
    </location>
</feature>
<dbReference type="InterPro" id="IPR011990">
    <property type="entry name" value="TPR-like_helical_dom_sf"/>
</dbReference>
<keyword evidence="5" id="KW-1185">Reference proteome</keyword>
<dbReference type="GO" id="GO:0032153">
    <property type="term" value="C:cell division site"/>
    <property type="evidence" value="ECO:0007669"/>
    <property type="project" value="TreeGrafter"/>
</dbReference>
<feature type="compositionally biased region" description="Polar residues" evidence="2">
    <location>
        <begin position="511"/>
        <end position="520"/>
    </location>
</feature>
<sequence length="717" mass="78598">MVSRDPPPYTQDQIAAMTSPEEKIRAMAELKSYIARLKKENELKSNGYSGSGYRTTSGAFTHHDTSYYPRSDYRGGYRGSYGSGRGRGYTPYHPYSRPYTAPKFAHSSVAVNGPGNAIQSLKVKEEEDPPRALAESNVSSSSDQQQPEPQKLCAIFTSTGQCSRPACYLVHDPDKQAVCKPWFYKDSCAKGDYCSLPHDASSHNAPTCLHFQAGRCTKDDCRFAHIRVNPTALNCVAFGRMGYCEKGDACAELHAHECPDFANTGDCYYGESCRLSHVRRATRMRKANRGSSPSHSPSSNTSDTPDTPEESMDTTQDAPEWTMPKSSTPQEPQQRVSTAYRWIGDVRTFLIPRVSHLLILRNTMALKDLLKKKDKIRDEGATPVSPTGPTLSPDVPEFQFFRTTTSTQETIEPPSFPGDPTRDSPLLSPTSRSKFGRFRSRSNASPQGSATGQHDNKLAERLHFGRSRSSSSINVPDNLPEVGGDGVARTEEEEARWETRATVLVTEGLQHGSSQPNTPSYEPANPMSHGRPTSARSRSETIGAPTDEENIQEAIRLHEKGNLEASTALFGRLAEPTGANNALAQVLYGLALRHGWGCVPHQEQAVQYLSMAAANSAEVEKLALGAGMKKGGAAKGELVLAMYELANCFRNGWGIKKDPAAAKQYYETAANLGDTDAMNEVAWCYTEGFGTKKDKFKAAQFLRLAESKGNKTLGNTW</sequence>